<comment type="caution">
    <text evidence="2">The sequence shown here is derived from an EMBL/GenBank/DDBJ whole genome shotgun (WGS) entry which is preliminary data.</text>
</comment>
<evidence type="ECO:0000313" key="3">
    <source>
        <dbReference type="Proteomes" id="UP000631535"/>
    </source>
</evidence>
<evidence type="ECO:0000256" key="1">
    <source>
        <dbReference type="SAM" id="MobiDB-lite"/>
    </source>
</evidence>
<evidence type="ECO:0000313" key="2">
    <source>
        <dbReference type="EMBL" id="GGO50920.1"/>
    </source>
</evidence>
<dbReference type="Proteomes" id="UP000631535">
    <property type="component" value="Unassembled WGS sequence"/>
</dbReference>
<feature type="region of interest" description="Disordered" evidence="1">
    <location>
        <begin position="82"/>
        <end position="116"/>
    </location>
</feature>
<name>A0ABQ2MG40_9ACTN</name>
<evidence type="ECO:0008006" key="4">
    <source>
        <dbReference type="Google" id="ProtNLM"/>
    </source>
</evidence>
<feature type="compositionally biased region" description="Low complexity" evidence="1">
    <location>
        <begin position="85"/>
        <end position="116"/>
    </location>
</feature>
<dbReference type="EMBL" id="BMMP01000009">
    <property type="protein sequence ID" value="GGO50920.1"/>
    <property type="molecule type" value="Genomic_DNA"/>
</dbReference>
<feature type="region of interest" description="Disordered" evidence="1">
    <location>
        <begin position="1"/>
        <end position="35"/>
    </location>
</feature>
<feature type="compositionally biased region" description="Polar residues" evidence="1">
    <location>
        <begin position="15"/>
        <end position="30"/>
    </location>
</feature>
<gene>
    <name evidence="2" type="ORF">GCM10012287_31790</name>
</gene>
<sequence>MTLTRRLDGGDWSGVRTTSSPGGSTASRGTSAIPRPCETNVAATFHSRAAWATDGTNPALWQADITSWREVQLLPGMPRTHLSVARSSSGTGASPASAWPGGVSRSNGSSSSRRWS</sequence>
<protein>
    <recommendedName>
        <fullName evidence="4">F5/8 type C domain-containing protein</fullName>
    </recommendedName>
</protein>
<proteinExistence type="predicted"/>
<organism evidence="2 3">
    <name type="scientific">Streptomyces daqingensis</name>
    <dbReference type="NCBI Taxonomy" id="1472640"/>
    <lineage>
        <taxon>Bacteria</taxon>
        <taxon>Bacillati</taxon>
        <taxon>Actinomycetota</taxon>
        <taxon>Actinomycetes</taxon>
        <taxon>Kitasatosporales</taxon>
        <taxon>Streptomycetaceae</taxon>
        <taxon>Streptomyces</taxon>
    </lineage>
</organism>
<accession>A0ABQ2MG40</accession>
<keyword evidence="3" id="KW-1185">Reference proteome</keyword>
<reference evidence="3" key="1">
    <citation type="journal article" date="2019" name="Int. J. Syst. Evol. Microbiol.">
        <title>The Global Catalogue of Microorganisms (GCM) 10K type strain sequencing project: providing services to taxonomists for standard genome sequencing and annotation.</title>
        <authorList>
            <consortium name="The Broad Institute Genomics Platform"/>
            <consortium name="The Broad Institute Genome Sequencing Center for Infectious Disease"/>
            <person name="Wu L."/>
            <person name="Ma J."/>
        </authorList>
    </citation>
    <scope>NUCLEOTIDE SEQUENCE [LARGE SCALE GENOMIC DNA]</scope>
    <source>
        <strain evidence="3">CGMCC 4.7178</strain>
    </source>
</reference>